<dbReference type="RefSeq" id="WP_109792915.1">
    <property type="nucleotide sequence ID" value="NZ_PHIG01000048.1"/>
</dbReference>
<keyword evidence="2" id="KW-1185">Reference proteome</keyword>
<name>A0A2M9FXC5_9PROT</name>
<sequence>MRNGGERPDGIALARGVVRLLAERDLPSITEVRLKNGRRADVMALARDGEIWIVEVKSSVADYRSDSKWGDYLEFCDRYFFAVPPDFPAELIPAECGLIVADAFGGEIVRHAPAERLSAARRKAVTLRFARMAAARLLAPPPGTPA</sequence>
<gene>
    <name evidence="1" type="ORF">CVT23_18905</name>
</gene>
<dbReference type="PIRSF" id="PIRSF031796">
    <property type="entry name" value="UPC031796"/>
    <property type="match status" value="1"/>
</dbReference>
<evidence type="ECO:0000313" key="2">
    <source>
        <dbReference type="Proteomes" id="UP000229498"/>
    </source>
</evidence>
<dbReference type="Proteomes" id="UP000229498">
    <property type="component" value="Unassembled WGS sequence"/>
</dbReference>
<dbReference type="EMBL" id="PHIG01000048">
    <property type="protein sequence ID" value="PJK28104.1"/>
    <property type="molecule type" value="Genomic_DNA"/>
</dbReference>
<dbReference type="OrthoDB" id="5194526at2"/>
<dbReference type="AlphaFoldDB" id="A0A2M9FXC5"/>
<dbReference type="Pfam" id="PF06319">
    <property type="entry name" value="MmcB-like"/>
    <property type="match status" value="1"/>
</dbReference>
<reference evidence="1 2" key="1">
    <citation type="submission" date="2017-11" db="EMBL/GenBank/DDBJ databases">
        <title>Draft genome sequence of Rhizobiales bacterium SY3-13.</title>
        <authorList>
            <person name="Sun C."/>
        </authorList>
    </citation>
    <scope>NUCLEOTIDE SEQUENCE [LARGE SCALE GENOMIC DNA]</scope>
    <source>
        <strain evidence="1 2">SY3-13</strain>
    </source>
</reference>
<protein>
    <submittedName>
        <fullName evidence="1">DNA repair protein MmcB-related protein</fullName>
    </submittedName>
</protein>
<evidence type="ECO:0000313" key="1">
    <source>
        <dbReference type="EMBL" id="PJK28104.1"/>
    </source>
</evidence>
<accession>A0A2M9FXC5</accession>
<proteinExistence type="predicted"/>
<comment type="caution">
    <text evidence="1">The sequence shown here is derived from an EMBL/GenBank/DDBJ whole genome shotgun (WGS) entry which is preliminary data.</text>
</comment>
<dbReference type="InterPro" id="IPR009394">
    <property type="entry name" value="MmcB-like"/>
</dbReference>
<organism evidence="1 2">
    <name type="scientific">Minwuia thermotolerans</name>
    <dbReference type="NCBI Taxonomy" id="2056226"/>
    <lineage>
        <taxon>Bacteria</taxon>
        <taxon>Pseudomonadati</taxon>
        <taxon>Pseudomonadota</taxon>
        <taxon>Alphaproteobacteria</taxon>
        <taxon>Minwuiales</taxon>
        <taxon>Minwuiaceae</taxon>
        <taxon>Minwuia</taxon>
    </lineage>
</organism>